<gene>
    <name evidence="6" type="ORF">CAEBREN_16966</name>
</gene>
<keyword evidence="4" id="KW-0472">Membrane</keyword>
<keyword evidence="3" id="KW-0808">Transferase</keyword>
<evidence type="ECO:0000313" key="6">
    <source>
        <dbReference type="EMBL" id="EGT35668.1"/>
    </source>
</evidence>
<dbReference type="HOGENOM" id="CLU_032341_2_0_1"/>
<organism evidence="7">
    <name type="scientific">Caenorhabditis brenneri</name>
    <name type="common">Nematode worm</name>
    <dbReference type="NCBI Taxonomy" id="135651"/>
    <lineage>
        <taxon>Eukaryota</taxon>
        <taxon>Metazoa</taxon>
        <taxon>Ecdysozoa</taxon>
        <taxon>Nematoda</taxon>
        <taxon>Chromadorea</taxon>
        <taxon>Rhabditida</taxon>
        <taxon>Rhabditina</taxon>
        <taxon>Rhabditomorpha</taxon>
        <taxon>Rhabditoidea</taxon>
        <taxon>Rhabditidae</taxon>
        <taxon>Peloderinae</taxon>
        <taxon>Caenorhabditis</taxon>
    </lineage>
</organism>
<evidence type="ECO:0000256" key="2">
    <source>
        <dbReference type="ARBA" id="ARBA00022676"/>
    </source>
</evidence>
<dbReference type="PROSITE" id="PS51257">
    <property type="entry name" value="PROKAR_LIPOPROTEIN"/>
    <property type="match status" value="1"/>
</dbReference>
<evidence type="ECO:0000256" key="3">
    <source>
        <dbReference type="ARBA" id="ARBA00022679"/>
    </source>
</evidence>
<dbReference type="PANTHER" id="PTHR46671:SF4">
    <property type="entry name" value="EGF-LIKE DOMAIN-CONTAINING PROTEIN-RELATED"/>
    <property type="match status" value="1"/>
</dbReference>
<dbReference type="eggNOG" id="KOG0799">
    <property type="taxonomic scope" value="Eukaryota"/>
</dbReference>
<dbReference type="GO" id="GO:0016020">
    <property type="term" value="C:membrane"/>
    <property type="evidence" value="ECO:0007669"/>
    <property type="project" value="UniProtKB-SubCell"/>
</dbReference>
<evidence type="ECO:0000256" key="1">
    <source>
        <dbReference type="ARBA" id="ARBA00004606"/>
    </source>
</evidence>
<proteinExistence type="predicted"/>
<dbReference type="InterPro" id="IPR003406">
    <property type="entry name" value="Glyco_trans_14"/>
</dbReference>
<dbReference type="PANTHER" id="PTHR46671">
    <property type="entry name" value="PROTEIN CBG11221"/>
    <property type="match status" value="1"/>
</dbReference>
<keyword evidence="5" id="KW-0325">Glycoprotein</keyword>
<keyword evidence="2" id="KW-0328">Glycosyltransferase</keyword>
<dbReference type="Proteomes" id="UP000008068">
    <property type="component" value="Unassembled WGS sequence"/>
</dbReference>
<dbReference type="InParanoid" id="G0MLM5"/>
<dbReference type="AlphaFoldDB" id="G0MLM5"/>
<comment type="subcellular location">
    <subcellularLocation>
        <location evidence="1">Membrane</location>
        <topology evidence="1">Single-pass type II membrane protein</topology>
    </subcellularLocation>
</comment>
<keyword evidence="7" id="KW-1185">Reference proteome</keyword>
<dbReference type="STRING" id="135651.G0MLM5"/>
<evidence type="ECO:0000313" key="7">
    <source>
        <dbReference type="Proteomes" id="UP000008068"/>
    </source>
</evidence>
<reference evidence="7" key="1">
    <citation type="submission" date="2011-07" db="EMBL/GenBank/DDBJ databases">
        <authorList>
            <consortium name="Caenorhabditis brenneri Sequencing and Analysis Consortium"/>
            <person name="Wilson R.K."/>
        </authorList>
    </citation>
    <scope>NUCLEOTIDE SEQUENCE [LARGE SCALE GENOMIC DNA]</scope>
    <source>
        <strain evidence="7">PB2801</strain>
    </source>
</reference>
<evidence type="ECO:0000256" key="5">
    <source>
        <dbReference type="ARBA" id="ARBA00023180"/>
    </source>
</evidence>
<dbReference type="Pfam" id="PF02485">
    <property type="entry name" value="Branch"/>
    <property type="match status" value="1"/>
</dbReference>
<sequence>MNYIKCAIVSAVIVIFLIGFACLDFLRSTSVDNYDPTISDKRLIRIYENMIDALETPSLGPSRYKKRPETQHVDCGRVLRNDEDYIRTLKGEHRIPLIKNRQLNMSCKAIKSRINYHKSFKKLKSGGVAFARIVSSDYEFIERQVEMSWHPQNFFCFAVDKDAPRSFQENLKKLGECMENIVVIPETMVDQKILNKPMKVVSGSVQSSWSREAVRWLIEDADLTIAISQFDQTSYASDEQLFPSLQVNKEYGMPGHYTHECLDQEAGNEQITRFVNWAHGDINNCVTKTVRNGVCLVGIEEFYAISKMPAIVISEMLPSFDYTVLECTAELLFNRTFLNQLDNVLDEEYYKTLPAVLYHKNRDDPEFQVNCTSSHKIWKYDDYFKKKQEE</sequence>
<dbReference type="OrthoDB" id="2019572at2759"/>
<name>G0MLM5_CAEBE</name>
<accession>G0MLM5</accession>
<dbReference type="GO" id="GO:0016757">
    <property type="term" value="F:glycosyltransferase activity"/>
    <property type="evidence" value="ECO:0007669"/>
    <property type="project" value="UniProtKB-KW"/>
</dbReference>
<protein>
    <submittedName>
        <fullName evidence="6">Uncharacterized protein</fullName>
    </submittedName>
</protein>
<dbReference type="EMBL" id="GL379800">
    <property type="protein sequence ID" value="EGT35668.1"/>
    <property type="molecule type" value="Genomic_DNA"/>
</dbReference>
<evidence type="ECO:0000256" key="4">
    <source>
        <dbReference type="ARBA" id="ARBA00023136"/>
    </source>
</evidence>